<dbReference type="PANTHER" id="PTHR22916">
    <property type="entry name" value="GLYCOSYLTRANSFERASE"/>
    <property type="match status" value="1"/>
</dbReference>
<name>A0A4U3JY76_ENTFL</name>
<reference evidence="4 5" key="1">
    <citation type="submission" date="2019-02" db="EMBL/GenBank/DDBJ databases">
        <title>Bacteria dissemination in different level of health care in South Africa: the effectiveness of infections prevention and control.</title>
        <authorList>
            <person name="Shobo C."/>
            <person name="Amoako D.G."/>
            <person name="Allam M."/>
            <person name="Ismail A."/>
            <person name="Bester L.A."/>
            <person name="Essack S.Y."/>
        </authorList>
    </citation>
    <scope>NUCLEOTIDE SEQUENCE [LARGE SCALE GENOMIC DNA]</scope>
    <source>
        <strain evidence="4 5">2SIL2</strain>
    </source>
</reference>
<dbReference type="SUPFAM" id="SSF53448">
    <property type="entry name" value="Nucleotide-diphospho-sugar transferases"/>
    <property type="match status" value="1"/>
</dbReference>
<dbReference type="CDD" id="cd00761">
    <property type="entry name" value="Glyco_tranf_GTA_type"/>
    <property type="match status" value="1"/>
</dbReference>
<evidence type="ECO:0000259" key="3">
    <source>
        <dbReference type="Pfam" id="PF00535"/>
    </source>
</evidence>
<dbReference type="EMBL" id="SIYF01000878">
    <property type="protein sequence ID" value="TKK53346.1"/>
    <property type="molecule type" value="Genomic_DNA"/>
</dbReference>
<sequence>RMEALSSARNAGIECEQGEFICFIDSDDWIELDYIEVLLNGMENTNVDISVIQMIKVKDFNKIAFQSESQTKWDIFERETAMRELFSSNLIGYSANNKLYRISLFKSIRYPEGMLMEDKGTTYRLIDSSTKVAVNGSTKYHYYLRDNSILRTDFNQKNFDSFIIHEEILNFMDEHYPSISPKVKSRYVYEAIRMMMRM</sequence>
<accession>A0A4U3JY76</accession>
<dbReference type="PANTHER" id="PTHR22916:SF51">
    <property type="entry name" value="GLYCOSYLTRANSFERASE EPSH-RELATED"/>
    <property type="match status" value="1"/>
</dbReference>
<dbReference type="AlphaFoldDB" id="A0A4U3JY76"/>
<dbReference type="RefSeq" id="WP_137274688.1">
    <property type="nucleotide sequence ID" value="NZ_SIYF01000878.1"/>
</dbReference>
<dbReference type="InterPro" id="IPR029044">
    <property type="entry name" value="Nucleotide-diphossugar_trans"/>
</dbReference>
<keyword evidence="2 4" id="KW-0808">Transferase</keyword>
<dbReference type="GO" id="GO:0016757">
    <property type="term" value="F:glycosyltransferase activity"/>
    <property type="evidence" value="ECO:0007669"/>
    <property type="project" value="UniProtKB-KW"/>
</dbReference>
<feature type="domain" description="Glycosyltransferase 2-like" evidence="3">
    <location>
        <begin position="4"/>
        <end position="107"/>
    </location>
</feature>
<dbReference type="Gene3D" id="3.90.550.10">
    <property type="entry name" value="Spore Coat Polysaccharide Biosynthesis Protein SpsA, Chain A"/>
    <property type="match status" value="1"/>
</dbReference>
<evidence type="ECO:0000256" key="2">
    <source>
        <dbReference type="ARBA" id="ARBA00022679"/>
    </source>
</evidence>
<comment type="caution">
    <text evidence="4">The sequence shown here is derived from an EMBL/GenBank/DDBJ whole genome shotgun (WGS) entry which is preliminary data.</text>
</comment>
<gene>
    <name evidence="4" type="ORF">EY666_20485</name>
</gene>
<feature type="non-terminal residue" evidence="4">
    <location>
        <position position="198"/>
    </location>
</feature>
<evidence type="ECO:0000313" key="5">
    <source>
        <dbReference type="Proteomes" id="UP000305511"/>
    </source>
</evidence>
<dbReference type="InterPro" id="IPR001173">
    <property type="entry name" value="Glyco_trans_2-like"/>
</dbReference>
<protein>
    <submittedName>
        <fullName evidence="4">Glycosyltransferase</fullName>
    </submittedName>
</protein>
<dbReference type="Proteomes" id="UP000305511">
    <property type="component" value="Unassembled WGS sequence"/>
</dbReference>
<dbReference type="Pfam" id="PF00535">
    <property type="entry name" value="Glycos_transf_2"/>
    <property type="match status" value="1"/>
</dbReference>
<organism evidence="4 5">
    <name type="scientific">Enterococcus faecalis</name>
    <name type="common">Streptococcus faecalis</name>
    <dbReference type="NCBI Taxonomy" id="1351"/>
    <lineage>
        <taxon>Bacteria</taxon>
        <taxon>Bacillati</taxon>
        <taxon>Bacillota</taxon>
        <taxon>Bacilli</taxon>
        <taxon>Lactobacillales</taxon>
        <taxon>Enterococcaceae</taxon>
        <taxon>Enterococcus</taxon>
    </lineage>
</organism>
<proteinExistence type="predicted"/>
<evidence type="ECO:0000313" key="4">
    <source>
        <dbReference type="EMBL" id="TKK53346.1"/>
    </source>
</evidence>
<keyword evidence="1" id="KW-0328">Glycosyltransferase</keyword>
<evidence type="ECO:0000256" key="1">
    <source>
        <dbReference type="ARBA" id="ARBA00022676"/>
    </source>
</evidence>
<feature type="non-terminal residue" evidence="4">
    <location>
        <position position="1"/>
    </location>
</feature>